<keyword evidence="3" id="KW-1185">Reference proteome</keyword>
<dbReference type="Proteomes" id="UP001175271">
    <property type="component" value="Unassembled WGS sequence"/>
</dbReference>
<feature type="region of interest" description="Disordered" evidence="1">
    <location>
        <begin position="178"/>
        <end position="198"/>
    </location>
</feature>
<evidence type="ECO:0000256" key="1">
    <source>
        <dbReference type="SAM" id="MobiDB-lite"/>
    </source>
</evidence>
<feature type="compositionally biased region" description="Low complexity" evidence="1">
    <location>
        <begin position="231"/>
        <end position="245"/>
    </location>
</feature>
<feature type="region of interest" description="Disordered" evidence="1">
    <location>
        <begin position="231"/>
        <end position="274"/>
    </location>
</feature>
<gene>
    <name evidence="2" type="ORF">QR680_016911</name>
</gene>
<comment type="caution">
    <text evidence="2">The sequence shown here is derived from an EMBL/GenBank/DDBJ whole genome shotgun (WGS) entry which is preliminary data.</text>
</comment>
<sequence>MPQEEKSSGAAESESAETSKSSSESSIDQSAFVPFDVFFQKQYRTSRHRGEHAYVSWKRKEKAQPTLRADMMSKFVEDLRQNLLRNKDVAEVETIVRDANSVKCDSKGIKFRTFVDIVTGMSLPSSASISFLDADSKSILNGINVRLNDIDLKLSFVLELLANRLPASPAATSTNATLSAFPGSSPPPEGSTTSSGSAIHVPLTATAPTIPDLPPISLSSTAALLAACQASPSPATSSSDPSPISQNVEKSEVKEEELDNGEAENDEDLEEFGEDEDAEMIEGKHDEPQQQTSRSTVSMEEKFPEGAVRRAAEKAARSFQSTQPKVFAWQILRESVSDEDLREVQISLRTFHGETASHLLSRQLPKIRLVVEATMSYFKWDELTDEQQLSKAKLLLSHLKNNAKVRNWTLREGRPNRAANVNNTDMIWKRYAALLGPGGLAAFGLLQGQPPAAIAAAASSLPNH</sequence>
<evidence type="ECO:0000313" key="3">
    <source>
        <dbReference type="Proteomes" id="UP001175271"/>
    </source>
</evidence>
<reference evidence="2" key="1">
    <citation type="submission" date="2023-06" db="EMBL/GenBank/DDBJ databases">
        <title>Genomic analysis of the entomopathogenic nematode Steinernema hermaphroditum.</title>
        <authorList>
            <person name="Schwarz E.M."/>
            <person name="Heppert J.K."/>
            <person name="Baniya A."/>
            <person name="Schwartz H.T."/>
            <person name="Tan C.-H."/>
            <person name="Antoshechkin I."/>
            <person name="Sternberg P.W."/>
            <person name="Goodrich-Blair H."/>
            <person name="Dillman A.R."/>
        </authorList>
    </citation>
    <scope>NUCLEOTIDE SEQUENCE</scope>
    <source>
        <strain evidence="2">PS9179</strain>
        <tissue evidence="2">Whole animal</tissue>
    </source>
</reference>
<proteinExistence type="predicted"/>
<feature type="compositionally biased region" description="Acidic residues" evidence="1">
    <location>
        <begin position="254"/>
        <end position="274"/>
    </location>
</feature>
<name>A0AA39HCQ1_9BILA</name>
<feature type="compositionally biased region" description="Low complexity" evidence="1">
    <location>
        <begin position="8"/>
        <end position="26"/>
    </location>
</feature>
<dbReference type="AlphaFoldDB" id="A0AA39HCQ1"/>
<protein>
    <submittedName>
        <fullName evidence="2">Uncharacterized protein</fullName>
    </submittedName>
</protein>
<evidence type="ECO:0000313" key="2">
    <source>
        <dbReference type="EMBL" id="KAK0403432.1"/>
    </source>
</evidence>
<organism evidence="2 3">
    <name type="scientific">Steinernema hermaphroditum</name>
    <dbReference type="NCBI Taxonomy" id="289476"/>
    <lineage>
        <taxon>Eukaryota</taxon>
        <taxon>Metazoa</taxon>
        <taxon>Ecdysozoa</taxon>
        <taxon>Nematoda</taxon>
        <taxon>Chromadorea</taxon>
        <taxon>Rhabditida</taxon>
        <taxon>Tylenchina</taxon>
        <taxon>Panagrolaimomorpha</taxon>
        <taxon>Strongyloidoidea</taxon>
        <taxon>Steinernematidae</taxon>
        <taxon>Steinernema</taxon>
    </lineage>
</organism>
<accession>A0AA39HCQ1</accession>
<dbReference type="EMBL" id="JAUCMV010000004">
    <property type="protein sequence ID" value="KAK0403432.1"/>
    <property type="molecule type" value="Genomic_DNA"/>
</dbReference>
<feature type="region of interest" description="Disordered" evidence="1">
    <location>
        <begin position="1"/>
        <end position="26"/>
    </location>
</feature>